<dbReference type="SUPFAM" id="SSF52172">
    <property type="entry name" value="CheY-like"/>
    <property type="match status" value="1"/>
</dbReference>
<dbReference type="SMART" id="SM00421">
    <property type="entry name" value="HTH_LUXR"/>
    <property type="match status" value="1"/>
</dbReference>
<dbReference type="CDD" id="cd17535">
    <property type="entry name" value="REC_NarL-like"/>
    <property type="match status" value="1"/>
</dbReference>
<dbReference type="AlphaFoldDB" id="A0A1V2JGH0"/>
<dbReference type="SUPFAM" id="SSF46894">
    <property type="entry name" value="C-terminal effector domain of the bipartite response regulators"/>
    <property type="match status" value="1"/>
</dbReference>
<dbReference type="GO" id="GO:0000160">
    <property type="term" value="P:phosphorelay signal transduction system"/>
    <property type="evidence" value="ECO:0007669"/>
    <property type="project" value="InterPro"/>
</dbReference>
<dbReference type="InterPro" id="IPR016032">
    <property type="entry name" value="Sig_transdc_resp-reg_C-effctor"/>
</dbReference>
<dbReference type="RefSeq" id="WP_071497238.1">
    <property type="nucleotide sequence ID" value="NZ_LT629702.1"/>
</dbReference>
<evidence type="ECO:0000313" key="6">
    <source>
        <dbReference type="EMBL" id="ONH44016.1"/>
    </source>
</evidence>
<protein>
    <submittedName>
        <fullName evidence="6">DNA-binding response regulator</fullName>
    </submittedName>
</protein>
<dbReference type="GO" id="GO:0003677">
    <property type="term" value="F:DNA binding"/>
    <property type="evidence" value="ECO:0007669"/>
    <property type="project" value="UniProtKB-KW"/>
</dbReference>
<sequence length="220" mass="23844">MLLDDHEMVRQGIELGLGNEADLAVIGSFGTGKELLEALALRPADVVVMDFILGPSDLDGLGLIQTLSRRFGQCRPIVVSSHYTPATVSLALKAGSWGVLGKTQKLTELITAIRTVAQGRIYLQPCMLSAIQGMQPVSDMGNMKSKMEPSSSLRLNTSLTPKEQEVLRCFLDGMSVSSIAAKFSRSASTISTQKQSAYRKLGIKTDSELFKFTQQFGVLE</sequence>
<dbReference type="GO" id="GO:0006355">
    <property type="term" value="P:regulation of DNA-templated transcription"/>
    <property type="evidence" value="ECO:0007669"/>
    <property type="project" value="InterPro"/>
</dbReference>
<reference evidence="6 7" key="1">
    <citation type="submission" date="2016-10" db="EMBL/GenBank/DDBJ databases">
        <title>Pseudomonas lactis sp. nov. and Pseudomonas paralactis sp. nov., isolated from bovine raw milk.</title>
        <authorList>
            <person name="Von Neubeck M."/>
            <person name="Huptas C."/>
            <person name="Glueck C."/>
            <person name="Krewinkel M."/>
            <person name="Stoeckel M."/>
            <person name="Stressler T."/>
            <person name="Fischer L."/>
            <person name="Hinrichs J."/>
            <person name="Scherer S."/>
            <person name="Wenning M."/>
        </authorList>
    </citation>
    <scope>NUCLEOTIDE SEQUENCE [LARGE SCALE GENOMIC DNA]</scope>
    <source>
        <strain evidence="6 7">DSM 18862</strain>
    </source>
</reference>
<gene>
    <name evidence="6" type="ORF">BLL37_18215</name>
</gene>
<evidence type="ECO:0000256" key="3">
    <source>
        <dbReference type="PROSITE-ProRule" id="PRU00169"/>
    </source>
</evidence>
<evidence type="ECO:0000313" key="7">
    <source>
        <dbReference type="Proteomes" id="UP000188559"/>
    </source>
</evidence>
<dbReference type="SMART" id="SM00448">
    <property type="entry name" value="REC"/>
    <property type="match status" value="1"/>
</dbReference>
<comment type="caution">
    <text evidence="6">The sequence shown here is derived from an EMBL/GenBank/DDBJ whole genome shotgun (WGS) entry which is preliminary data.</text>
</comment>
<dbReference type="InterPro" id="IPR011006">
    <property type="entry name" value="CheY-like_superfamily"/>
</dbReference>
<dbReference type="GeneID" id="57377234"/>
<evidence type="ECO:0000256" key="1">
    <source>
        <dbReference type="ARBA" id="ARBA00022553"/>
    </source>
</evidence>
<keyword evidence="7" id="KW-1185">Reference proteome</keyword>
<dbReference type="PROSITE" id="PS00622">
    <property type="entry name" value="HTH_LUXR_1"/>
    <property type="match status" value="1"/>
</dbReference>
<dbReference type="EMBL" id="MNPV01000005">
    <property type="protein sequence ID" value="ONH44016.1"/>
    <property type="molecule type" value="Genomic_DNA"/>
</dbReference>
<dbReference type="OrthoDB" id="9796655at2"/>
<dbReference type="CDD" id="cd06170">
    <property type="entry name" value="LuxR_C_like"/>
    <property type="match status" value="1"/>
</dbReference>
<dbReference type="InterPro" id="IPR000792">
    <property type="entry name" value="Tscrpt_reg_LuxR_C"/>
</dbReference>
<accession>A0A1V2JGH0</accession>
<dbReference type="InterPro" id="IPR039420">
    <property type="entry name" value="WalR-like"/>
</dbReference>
<dbReference type="InterPro" id="IPR001789">
    <property type="entry name" value="Sig_transdc_resp-reg_receiver"/>
</dbReference>
<name>A0A1V2JGH0_PSEAZ</name>
<dbReference type="InterPro" id="IPR058245">
    <property type="entry name" value="NreC/VraR/RcsB-like_REC"/>
</dbReference>
<dbReference type="Gene3D" id="3.40.50.2300">
    <property type="match status" value="1"/>
</dbReference>
<keyword evidence="2 6" id="KW-0238">DNA-binding</keyword>
<dbReference type="Pfam" id="PF00196">
    <property type="entry name" value="GerE"/>
    <property type="match status" value="1"/>
</dbReference>
<feature type="domain" description="HTH luxR-type" evidence="4">
    <location>
        <begin position="152"/>
        <end position="217"/>
    </location>
</feature>
<dbReference type="PROSITE" id="PS50043">
    <property type="entry name" value="HTH_LUXR_2"/>
    <property type="match status" value="1"/>
</dbReference>
<dbReference type="PRINTS" id="PR00038">
    <property type="entry name" value="HTHLUXR"/>
</dbReference>
<dbReference type="PANTHER" id="PTHR43214:SF43">
    <property type="entry name" value="TWO-COMPONENT RESPONSE REGULATOR"/>
    <property type="match status" value="1"/>
</dbReference>
<feature type="modified residue" description="4-aspartylphosphate" evidence="3">
    <location>
        <position position="50"/>
    </location>
</feature>
<evidence type="ECO:0000259" key="4">
    <source>
        <dbReference type="PROSITE" id="PS50043"/>
    </source>
</evidence>
<proteinExistence type="predicted"/>
<evidence type="ECO:0000256" key="2">
    <source>
        <dbReference type="ARBA" id="ARBA00023125"/>
    </source>
</evidence>
<evidence type="ECO:0000259" key="5">
    <source>
        <dbReference type="PROSITE" id="PS50110"/>
    </source>
</evidence>
<dbReference type="PANTHER" id="PTHR43214">
    <property type="entry name" value="TWO-COMPONENT RESPONSE REGULATOR"/>
    <property type="match status" value="1"/>
</dbReference>
<dbReference type="PROSITE" id="PS50110">
    <property type="entry name" value="RESPONSE_REGULATORY"/>
    <property type="match status" value="1"/>
</dbReference>
<feature type="domain" description="Response regulatory" evidence="5">
    <location>
        <begin position="1"/>
        <end position="117"/>
    </location>
</feature>
<dbReference type="Proteomes" id="UP000188559">
    <property type="component" value="Unassembled WGS sequence"/>
</dbReference>
<organism evidence="6 7">
    <name type="scientific">Pseudomonas azotoformans</name>
    <dbReference type="NCBI Taxonomy" id="47878"/>
    <lineage>
        <taxon>Bacteria</taxon>
        <taxon>Pseudomonadati</taxon>
        <taxon>Pseudomonadota</taxon>
        <taxon>Gammaproteobacteria</taxon>
        <taxon>Pseudomonadales</taxon>
        <taxon>Pseudomonadaceae</taxon>
        <taxon>Pseudomonas</taxon>
    </lineage>
</organism>
<dbReference type="Pfam" id="PF00072">
    <property type="entry name" value="Response_reg"/>
    <property type="match status" value="1"/>
</dbReference>
<keyword evidence="1 3" id="KW-0597">Phosphoprotein</keyword>